<dbReference type="InterPro" id="IPR003805">
    <property type="entry name" value="CobS"/>
</dbReference>
<dbReference type="UniPathway" id="UPA00148">
    <property type="reaction ID" value="UER00238"/>
</dbReference>
<evidence type="ECO:0000313" key="1">
    <source>
        <dbReference type="EMBL" id="NVN12184.1"/>
    </source>
</evidence>
<feature type="non-terminal residue" evidence="1">
    <location>
        <position position="1"/>
    </location>
</feature>
<dbReference type="GO" id="GO:0009236">
    <property type="term" value="P:cobalamin biosynthetic process"/>
    <property type="evidence" value="ECO:0007669"/>
    <property type="project" value="UniProtKB-UniPathway"/>
</dbReference>
<comment type="caution">
    <text evidence="1">The sequence shown here is derived from an EMBL/GenBank/DDBJ whole genome shotgun (WGS) entry which is preliminary data.</text>
</comment>
<proteinExistence type="predicted"/>
<organism evidence="1 2">
    <name type="scientific">Nguyenibacter vanlangensis</name>
    <dbReference type="NCBI Taxonomy" id="1216886"/>
    <lineage>
        <taxon>Bacteria</taxon>
        <taxon>Pseudomonadati</taxon>
        <taxon>Pseudomonadota</taxon>
        <taxon>Alphaproteobacteria</taxon>
        <taxon>Acetobacterales</taxon>
        <taxon>Acetobacteraceae</taxon>
        <taxon>Nguyenibacter</taxon>
    </lineage>
</organism>
<dbReference type="AlphaFoldDB" id="A0A7Y7IXJ2"/>
<dbReference type="GO" id="GO:0008818">
    <property type="term" value="F:cobalamin 5'-phosphate synthase activity"/>
    <property type="evidence" value="ECO:0007669"/>
    <property type="project" value="InterPro"/>
</dbReference>
<dbReference type="EMBL" id="JABXXP010000360">
    <property type="protein sequence ID" value="NVN12184.1"/>
    <property type="molecule type" value="Genomic_DNA"/>
</dbReference>
<keyword evidence="1" id="KW-0808">Transferase</keyword>
<name>A0A7Y7IXJ2_9PROT</name>
<sequence length="37" mass="3544">AGLVAGLARRQIGGHTGDVLGACAVIVEGSVLSVLAL</sequence>
<reference evidence="1 2" key="1">
    <citation type="submission" date="2020-06" db="EMBL/GenBank/DDBJ databases">
        <title>Description of novel acetic acid bacteria.</title>
        <authorList>
            <person name="Sombolestani A."/>
        </authorList>
    </citation>
    <scope>NUCLEOTIDE SEQUENCE [LARGE SCALE GENOMIC DNA]</scope>
    <source>
        <strain evidence="1 2">LMG 31431</strain>
    </source>
</reference>
<gene>
    <name evidence="1" type="ORF">HUK84_13815</name>
</gene>
<dbReference type="GO" id="GO:0051073">
    <property type="term" value="F:adenosylcobinamide-GDP ribazoletransferase activity"/>
    <property type="evidence" value="ECO:0007669"/>
    <property type="project" value="InterPro"/>
</dbReference>
<accession>A0A7Y7IXJ2</accession>
<dbReference type="Proteomes" id="UP000534870">
    <property type="component" value="Unassembled WGS sequence"/>
</dbReference>
<dbReference type="Pfam" id="PF02654">
    <property type="entry name" value="CobS"/>
    <property type="match status" value="1"/>
</dbReference>
<evidence type="ECO:0000313" key="2">
    <source>
        <dbReference type="Proteomes" id="UP000534870"/>
    </source>
</evidence>
<protein>
    <submittedName>
        <fullName evidence="1">Adenosylcobinamide-GDP ribazoletransferase</fullName>
    </submittedName>
</protein>